<dbReference type="Pfam" id="PF18876">
    <property type="entry name" value="AFF4_CHD"/>
    <property type="match status" value="1"/>
</dbReference>
<sequence>MPTFHGSKGKLASVCFMLQHASQDMTQSWPYQPPPGEGGTQHFLYSHSKEGKQPSGRQRHARDGVSMRMPSRPLVAPHKSMLADDLKLSSDEDDKDEGSEQTTSWADNDRLSTQHQQQQQQHHTHTHAGRVRHSSSGSSGTDRSSDWESSSQRSRSPSPGAHTRCGTPTQQRTLNCSTETESPPSTHWQLDRWLEKVPKKHQSTDYNPGGGHRQSAKSDCDRGPSPGRYWSRESESRRDYSPCGSQVPSPKFDYSPRNSPHPSPGYSPCPSPGNSLVQSPVPSVCPSPGDSLQGSRSPSPLPTHPPRSPSPSLLSKAVPSQGIYSQVQTSQQESPRHISRPTVASNSGHHPKVRPWVPPDHNANQRKELRAKDSRSKDSQSKDSRPGPQHQPFNSKHGSTERSHKDFTHKPEAKNSESTRKQRFNSPSKTVSKHPLQQRPSISPKPQARTLSTVDHSSEFNHKSNEPTAVPVHNSTSKSGHSSHFSILKSSECGPLSKFKDSLQREANSRSSHSSKNKSFPDTNRSSSKQTSQSSSSPKPRPKLEDSSVPRTGHSQKEPKPRERDREVDSRGRAQGVNLVPTGKEQRHRRLAEEQVIRRRWVRSSEEEEGEEDKRTEEGERERKRRRRREPEAEWRAVQPKQRPHTSQHHTQRECNGPNLEEQRRKKRRWSNGDVSSRPYVTDSSPSPPLSPPTPTPVVKPTHPLSSSSSSSFSSSSSSSESDSESSPPRNIAKVPADSTSNKKTVSKSRHEKQNSGSSSHPERSCLSTPETEKHSRGRHKLYTLVPFGRTEKSPTIPHRGLKKLVVRIDLCLLGRVPSADELTERQSSSSSVSSGKAKEKSSMKHLNHSDQPPGDGRSKRKAENGDLQRENKRNHSCTDKQPSSVHHETEETCVDNQQNGCQDDYFYSKRPVSPLSPPSNILELSKHSVKAQHAEKYYTPPEKDNDSTAQKTQIQKTQPKVEVECIGVSGHLQPLSGSRVPPPNLPLHYRGTVPISDVSHHAEYYMHEAKRLKHRADAMVDKLGKAVNYVDAALSFMECGKAMEEGPLESKSPYTMYAETVELIRYAMRLKSHAGPGASQEDKQLAVLCFRCLALLYWQMFRLKKDHALKYSKVLLDYFKSSPKGPHNPPTRNDSGKGTIPPASICSVSIMGSHTGKSPSTVISIPHRIHQMAANHLNITNSVLYSYEYWEVADTLAKENKEFFNYLNTLTGPLTLHSSMAHIVQYTRQGLQWIRISANLS</sequence>
<dbReference type="InterPro" id="IPR043640">
    <property type="entry name" value="AF4/FMR2_CHD"/>
</dbReference>
<dbReference type="GO" id="GO:0010468">
    <property type="term" value="P:regulation of gene expression"/>
    <property type="evidence" value="ECO:0000318"/>
    <property type="project" value="GO_Central"/>
</dbReference>
<evidence type="ECO:0000259" key="6">
    <source>
        <dbReference type="Pfam" id="PF18876"/>
    </source>
</evidence>
<feature type="compositionally biased region" description="Basic and acidic residues" evidence="5">
    <location>
        <begin position="81"/>
        <end position="90"/>
    </location>
</feature>
<dbReference type="GlyGen" id="A0A8M3AW05">
    <property type="glycosylation" value="1 site"/>
</dbReference>
<evidence type="ECO:0000256" key="1">
    <source>
        <dbReference type="ARBA" id="ARBA00004123"/>
    </source>
</evidence>
<feature type="compositionally biased region" description="Basic and acidic residues" evidence="5">
    <location>
        <begin position="498"/>
        <end position="508"/>
    </location>
</feature>
<keyword evidence="4" id="KW-0539">Nucleus</keyword>
<feature type="compositionally biased region" description="Basic and acidic residues" evidence="5">
    <location>
        <begin position="612"/>
        <end position="622"/>
    </location>
</feature>
<dbReference type="GeneID" id="570215"/>
<dbReference type="PANTHER" id="PTHR10528">
    <property type="entry name" value="AF4/FMR2 FAMILY MEMBER"/>
    <property type="match status" value="1"/>
</dbReference>
<feature type="region of interest" description="Disordered" evidence="5">
    <location>
        <begin position="26"/>
        <end position="802"/>
    </location>
</feature>
<accession>A0A8M3AW05</accession>
<feature type="compositionally biased region" description="Basic and acidic residues" evidence="5">
    <location>
        <begin position="398"/>
        <end position="420"/>
    </location>
</feature>
<keyword evidence="7" id="KW-1185">Reference proteome</keyword>
<protein>
    <submittedName>
        <fullName evidence="8 9">AF4/FMR2 family member 3</fullName>
    </submittedName>
</protein>
<feature type="compositionally biased region" description="Basic and acidic residues" evidence="5">
    <location>
        <begin position="456"/>
        <end position="465"/>
    </location>
</feature>
<dbReference type="OrthoDB" id="6382204at2759"/>
<reference evidence="7" key="1">
    <citation type="journal article" date="2013" name="Nature">
        <title>The zebrafish reference genome sequence and its relationship to the human genome.</title>
        <authorList>
            <consortium name="Genome Reference Consortium Zebrafish"/>
            <person name="Howe K."/>
            <person name="Clark M.D."/>
            <person name="Torroja C.F."/>
            <person name="Torrance J."/>
            <person name="Berthelot C."/>
            <person name="Muffato M."/>
            <person name="Collins J.E."/>
            <person name="Humphray S."/>
            <person name="McLaren K."/>
            <person name="Matthews L."/>
            <person name="McLaren S."/>
            <person name="Sealy I."/>
            <person name="Caccamo M."/>
            <person name="Churcher C."/>
            <person name="Scott C."/>
            <person name="Barrett J.C."/>
            <person name="Koch R."/>
            <person name="Rauch G.J."/>
            <person name="White S."/>
            <person name="Chow W."/>
            <person name="Kilian B."/>
            <person name="Quintais L.T."/>
            <person name="Guerra-Assuncao J.A."/>
            <person name="Zhou Y."/>
            <person name="Gu Y."/>
            <person name="Yen J."/>
            <person name="Vogel J.H."/>
            <person name="Eyre T."/>
            <person name="Redmond S."/>
            <person name="Banerjee R."/>
            <person name="Chi J."/>
            <person name="Fu B."/>
            <person name="Langley E."/>
            <person name="Maguire S.F."/>
            <person name="Laird G.K."/>
            <person name="Lloyd D."/>
            <person name="Kenyon E."/>
            <person name="Donaldson S."/>
            <person name="Sehra H."/>
            <person name="Almeida-King J."/>
            <person name="Loveland J."/>
            <person name="Trevanion S."/>
            <person name="Jones M."/>
            <person name="Quail M."/>
            <person name="Willey D."/>
            <person name="Hunt A."/>
            <person name="Burton J."/>
            <person name="Sims S."/>
            <person name="McLay K."/>
            <person name="Plumb B."/>
            <person name="Davis J."/>
            <person name="Clee C."/>
            <person name="Oliver K."/>
            <person name="Clark R."/>
            <person name="Riddle C."/>
            <person name="Elliot D."/>
            <person name="Eliott D."/>
            <person name="Threadgold G."/>
            <person name="Harden G."/>
            <person name="Ware D."/>
            <person name="Begum S."/>
            <person name="Mortimore B."/>
            <person name="Mortimer B."/>
            <person name="Kerry G."/>
            <person name="Heath P."/>
            <person name="Phillimore B."/>
            <person name="Tracey A."/>
            <person name="Corby N."/>
            <person name="Dunn M."/>
            <person name="Johnson C."/>
            <person name="Wood J."/>
            <person name="Clark S."/>
            <person name="Pelan S."/>
            <person name="Griffiths G."/>
            <person name="Smith M."/>
            <person name="Glithero R."/>
            <person name="Howden P."/>
            <person name="Barker N."/>
            <person name="Lloyd C."/>
            <person name="Stevens C."/>
            <person name="Harley J."/>
            <person name="Holt K."/>
            <person name="Panagiotidis G."/>
            <person name="Lovell J."/>
            <person name="Beasley H."/>
            <person name="Henderson C."/>
            <person name="Gordon D."/>
            <person name="Auger K."/>
            <person name="Wright D."/>
            <person name="Collins J."/>
            <person name="Raisen C."/>
            <person name="Dyer L."/>
            <person name="Leung K."/>
            <person name="Robertson L."/>
            <person name="Ambridge K."/>
            <person name="Leongamornlert D."/>
            <person name="McGuire S."/>
            <person name="Gilderthorp R."/>
            <person name="Griffiths C."/>
            <person name="Manthravadi D."/>
            <person name="Nichol S."/>
            <person name="Barker G."/>
            <person name="Whitehead S."/>
            <person name="Kay M."/>
            <person name="Brown J."/>
            <person name="Murnane C."/>
            <person name="Gray E."/>
            <person name="Humphries M."/>
            <person name="Sycamore N."/>
            <person name="Barker D."/>
            <person name="Saunders D."/>
            <person name="Wallis J."/>
            <person name="Babbage A."/>
            <person name="Hammond S."/>
            <person name="Mashreghi-Mohammadi M."/>
            <person name="Barr L."/>
            <person name="Martin S."/>
            <person name="Wray P."/>
            <person name="Ellington A."/>
            <person name="Matthews N."/>
            <person name="Ellwood M."/>
            <person name="Woodmansey R."/>
            <person name="Clark G."/>
            <person name="Cooper J."/>
            <person name="Cooper J."/>
            <person name="Tromans A."/>
            <person name="Grafham D."/>
            <person name="Skuce C."/>
            <person name="Pandian R."/>
            <person name="Andrews R."/>
            <person name="Harrison E."/>
            <person name="Kimberley A."/>
            <person name="Garnett J."/>
            <person name="Fosker N."/>
            <person name="Hall R."/>
            <person name="Garner P."/>
            <person name="Kelly D."/>
            <person name="Bird C."/>
            <person name="Palmer S."/>
            <person name="Gehring I."/>
            <person name="Berger A."/>
            <person name="Dooley C.M."/>
            <person name="Ersan-Urun Z."/>
            <person name="Eser C."/>
            <person name="Geiger H."/>
            <person name="Geisler M."/>
            <person name="Karotki L."/>
            <person name="Kirn A."/>
            <person name="Konantz J."/>
            <person name="Konantz M."/>
            <person name="Oberlander M."/>
            <person name="Rudolph-Geiger S."/>
            <person name="Teucke M."/>
            <person name="Lanz C."/>
            <person name="Raddatz G."/>
            <person name="Osoegawa K."/>
            <person name="Zhu B."/>
            <person name="Rapp A."/>
            <person name="Widaa S."/>
            <person name="Langford C."/>
            <person name="Yang F."/>
            <person name="Schuster S.C."/>
            <person name="Carter N.P."/>
            <person name="Harrow J."/>
            <person name="Ning Z."/>
            <person name="Herrero J."/>
            <person name="Searle S.M."/>
            <person name="Enright A."/>
            <person name="Geisler R."/>
            <person name="Plasterk R.H."/>
            <person name="Lee C."/>
            <person name="Westerfield M."/>
            <person name="de Jong P.J."/>
            <person name="Zon L.I."/>
            <person name="Postlethwait J.H."/>
            <person name="Nusslein-Volhard C."/>
            <person name="Hubbard T.J."/>
            <person name="Roest Crollius H."/>
            <person name="Rogers J."/>
            <person name="Stemple D.L."/>
        </authorList>
    </citation>
    <scope>NUCLEOTIDE SEQUENCE [LARGE SCALE GENOMIC DNA]</scope>
</reference>
<feature type="compositionally biased region" description="Low complexity" evidence="5">
    <location>
        <begin position="509"/>
        <end position="518"/>
    </location>
</feature>
<dbReference type="InterPro" id="IPR007797">
    <property type="entry name" value="AF4/FMR2"/>
</dbReference>
<feature type="compositionally biased region" description="Low complexity" evidence="5">
    <location>
        <begin position="272"/>
        <end position="288"/>
    </location>
</feature>
<dbReference type="Pfam" id="PF05110">
    <property type="entry name" value="AF-4"/>
    <property type="match status" value="1"/>
</dbReference>
<comment type="subcellular location">
    <subcellularLocation>
        <location evidence="1">Nucleus</location>
    </subcellularLocation>
</comment>
<feature type="compositionally biased region" description="Basic residues" evidence="5">
    <location>
        <begin position="122"/>
        <end position="133"/>
    </location>
</feature>
<feature type="compositionally biased region" description="Polar residues" evidence="5">
    <location>
        <begin position="755"/>
        <end position="770"/>
    </location>
</feature>
<evidence type="ECO:0000313" key="8">
    <source>
        <dbReference type="RefSeq" id="XP_009302946.1"/>
    </source>
</evidence>
<name>A0A8M3AW05_DANRE</name>
<evidence type="ECO:0000256" key="3">
    <source>
        <dbReference type="ARBA" id="ARBA00022553"/>
    </source>
</evidence>
<proteinExistence type="inferred from homology"/>
<dbReference type="RefSeq" id="XP_009302946.1">
    <property type="nucleotide sequence ID" value="XM_009304671.3"/>
</dbReference>
<feature type="compositionally biased region" description="Low complexity" evidence="5">
    <location>
        <begin position="134"/>
        <end position="158"/>
    </location>
</feature>
<feature type="compositionally biased region" description="Polar residues" evidence="5">
    <location>
        <begin position="166"/>
        <end position="188"/>
    </location>
</feature>
<dbReference type="RefSeq" id="XP_021334573.1">
    <property type="nucleotide sequence ID" value="XM_021478898.2"/>
</dbReference>
<evidence type="ECO:0000256" key="5">
    <source>
        <dbReference type="SAM" id="MobiDB-lite"/>
    </source>
</evidence>
<keyword evidence="3" id="KW-0597">Phosphoprotein</keyword>
<evidence type="ECO:0000313" key="9">
    <source>
        <dbReference type="RefSeq" id="XP_021334573.1"/>
    </source>
</evidence>
<feature type="compositionally biased region" description="Pro residues" evidence="5">
    <location>
        <begin position="299"/>
        <end position="309"/>
    </location>
</feature>
<feature type="compositionally biased region" description="Low complexity" evidence="5">
    <location>
        <begin position="699"/>
        <end position="727"/>
    </location>
</feature>
<feature type="compositionally biased region" description="Low complexity" evidence="5">
    <location>
        <begin position="473"/>
        <end position="486"/>
    </location>
</feature>
<reference evidence="8 9" key="2">
    <citation type="submission" date="2025-04" db="UniProtKB">
        <authorList>
            <consortium name="RefSeq"/>
        </authorList>
    </citation>
    <scope>IDENTIFICATION</scope>
    <source>
        <strain evidence="8 9">Tuebingen</strain>
    </source>
</reference>
<dbReference type="Proteomes" id="UP000000437">
    <property type="component" value="Chromosome 9"/>
</dbReference>
<feature type="domain" description="AF4/FMR2 C-terminal homology" evidence="6">
    <location>
        <begin position="992"/>
        <end position="1241"/>
    </location>
</feature>
<feature type="compositionally biased region" description="Basic and acidic residues" evidence="5">
    <location>
        <begin position="230"/>
        <end position="240"/>
    </location>
</feature>
<organism evidence="7 8">
    <name type="scientific">Danio rerio</name>
    <name type="common">Zebrafish</name>
    <name type="synonym">Brachydanio rerio</name>
    <dbReference type="NCBI Taxonomy" id="7955"/>
    <lineage>
        <taxon>Eukaryota</taxon>
        <taxon>Metazoa</taxon>
        <taxon>Chordata</taxon>
        <taxon>Craniata</taxon>
        <taxon>Vertebrata</taxon>
        <taxon>Euteleostomi</taxon>
        <taxon>Actinopterygii</taxon>
        <taxon>Neopterygii</taxon>
        <taxon>Teleostei</taxon>
        <taxon>Ostariophysi</taxon>
        <taxon>Cypriniformes</taxon>
        <taxon>Danionidae</taxon>
        <taxon>Danioninae</taxon>
        <taxon>Danio</taxon>
    </lineage>
</organism>
<evidence type="ECO:0000256" key="2">
    <source>
        <dbReference type="ARBA" id="ARBA00007354"/>
    </source>
</evidence>
<evidence type="ECO:0000313" key="10">
    <source>
        <dbReference type="ZFIN" id="ZDB-GENE-030219-193"/>
    </source>
</evidence>
<feature type="compositionally biased region" description="Basic and acidic residues" evidence="5">
    <location>
        <begin position="363"/>
        <end position="385"/>
    </location>
</feature>
<dbReference type="AlphaFoldDB" id="A0A8M3AW05"/>
<feature type="region of interest" description="Disordered" evidence="5">
    <location>
        <begin position="816"/>
        <end position="900"/>
    </location>
</feature>
<dbReference type="PANTHER" id="PTHR10528:SF16">
    <property type="entry name" value="AF4_FMR2 FAMILY MEMBER 3"/>
    <property type="match status" value="1"/>
</dbReference>
<dbReference type="ZFIN" id="ZDB-GENE-030219-193">
    <property type="gene designation" value="aff3"/>
</dbReference>
<feature type="compositionally biased region" description="Pro residues" evidence="5">
    <location>
        <begin position="259"/>
        <end position="271"/>
    </location>
</feature>
<dbReference type="CTD" id="3899"/>
<comment type="similarity">
    <text evidence="2">Belongs to the AF4 family.</text>
</comment>
<dbReference type="GO" id="GO:0032783">
    <property type="term" value="C:super elongation complex"/>
    <property type="evidence" value="ECO:0000318"/>
    <property type="project" value="GO_Central"/>
</dbReference>
<dbReference type="GO" id="GO:0048666">
    <property type="term" value="P:neuron development"/>
    <property type="evidence" value="ECO:0000315"/>
    <property type="project" value="ZFIN"/>
</dbReference>
<evidence type="ECO:0000256" key="4">
    <source>
        <dbReference type="ARBA" id="ARBA00023242"/>
    </source>
</evidence>
<dbReference type="AGR" id="ZFIN:ZDB-GENE-030219-193"/>
<feature type="compositionally biased region" description="Basic and acidic residues" evidence="5">
    <location>
        <begin position="555"/>
        <end position="572"/>
    </location>
</feature>
<feature type="compositionally biased region" description="Polar residues" evidence="5">
    <location>
        <begin position="322"/>
        <end position="333"/>
    </location>
</feature>
<evidence type="ECO:0000313" key="7">
    <source>
        <dbReference type="Proteomes" id="UP000000437"/>
    </source>
</evidence>
<feature type="compositionally biased region" description="Low complexity" evidence="5">
    <location>
        <begin position="525"/>
        <end position="538"/>
    </location>
</feature>
<feature type="compositionally biased region" description="Basic and acidic residues" evidence="5">
    <location>
        <begin position="862"/>
        <end position="879"/>
    </location>
</feature>
<feature type="compositionally biased region" description="Pro residues" evidence="5">
    <location>
        <begin position="686"/>
        <end position="698"/>
    </location>
</feature>
<dbReference type="KEGG" id="dre:570215"/>
<gene>
    <name evidence="8 9 10" type="primary">aff3</name>
</gene>